<keyword evidence="5 7" id="KW-0456">Lyase</keyword>
<dbReference type="Pfam" id="PF01175">
    <property type="entry name" value="Urocanase"/>
    <property type="match status" value="1"/>
</dbReference>
<feature type="binding site" evidence="7">
    <location>
        <position position="189"/>
    </location>
    <ligand>
        <name>NAD(+)</name>
        <dbReference type="ChEBI" id="CHEBI:57540"/>
    </ligand>
</feature>
<dbReference type="FunFam" id="3.40.50.10730:FF:000001">
    <property type="entry name" value="Urocanate hydratase"/>
    <property type="match status" value="1"/>
</dbReference>
<feature type="domain" description="Urocanase Rossmann-like" evidence="8">
    <location>
        <begin position="133"/>
        <end position="341"/>
    </location>
</feature>
<proteinExistence type="inferred from homology"/>
<dbReference type="GO" id="GO:0019556">
    <property type="term" value="P:L-histidine catabolic process to glutamate and formamide"/>
    <property type="evidence" value="ECO:0007669"/>
    <property type="project" value="UniProtKB-UniPathway"/>
</dbReference>
<gene>
    <name evidence="7 11" type="primary">hutU</name>
    <name evidence="11" type="ORF">EYO15_00525</name>
</gene>
<dbReference type="InterPro" id="IPR023637">
    <property type="entry name" value="Urocanase-like"/>
</dbReference>
<comment type="caution">
    <text evidence="7">Lacks conserved residue(s) required for the propagation of feature annotation.</text>
</comment>
<dbReference type="GO" id="GO:0019557">
    <property type="term" value="P:L-histidine catabolic process to glutamate and formate"/>
    <property type="evidence" value="ECO:0007669"/>
    <property type="project" value="UniProtKB-UniPathway"/>
</dbReference>
<dbReference type="InterPro" id="IPR036190">
    <property type="entry name" value="Urocanase_sf"/>
</dbReference>
<dbReference type="PROSITE" id="PS01233">
    <property type="entry name" value="UROCANASE"/>
    <property type="match status" value="1"/>
</dbReference>
<comment type="pathway">
    <text evidence="1 7">Amino-acid degradation; L-histidine degradation into L-glutamate; N-formimidoyl-L-glutamate from L-histidine: step 2/3.</text>
</comment>
<evidence type="ECO:0000256" key="5">
    <source>
        <dbReference type="ARBA" id="ARBA00023239"/>
    </source>
</evidence>
<evidence type="ECO:0000256" key="7">
    <source>
        <dbReference type="HAMAP-Rule" id="MF_00577"/>
    </source>
</evidence>
<protein>
    <recommendedName>
        <fullName evidence="7">Probable urocanate hydratase</fullName>
        <shortName evidence="7">Urocanase</shortName>
        <ecNumber evidence="7">4.2.1.49</ecNumber>
    </recommendedName>
    <alternativeName>
        <fullName evidence="7">Imidazolonepropionate hydrolase</fullName>
    </alternativeName>
</protein>
<reference evidence="12" key="1">
    <citation type="journal article" date="2019" name="bioRxiv">
        <title>Genome diversification in globally distributed novel marine Proteobacteria is linked to environmental adaptation.</title>
        <authorList>
            <person name="Zhou Z."/>
            <person name="Tran P.Q."/>
            <person name="Kieft K."/>
            <person name="Anantharaman K."/>
        </authorList>
    </citation>
    <scope>NUCLEOTIDE SEQUENCE [LARGE SCALE GENOMIC DNA]</scope>
</reference>
<dbReference type="Gene3D" id="3.40.50.10730">
    <property type="entry name" value="Urocanase like domains"/>
    <property type="match status" value="1"/>
</dbReference>
<dbReference type="PANTHER" id="PTHR12216:SF4">
    <property type="entry name" value="UROCANATE HYDRATASE"/>
    <property type="match status" value="1"/>
</dbReference>
<name>A0A7J4CY74_9ARCH</name>
<dbReference type="InterPro" id="IPR035401">
    <property type="entry name" value="Urocanase_C"/>
</dbReference>
<evidence type="ECO:0000256" key="3">
    <source>
        <dbReference type="ARBA" id="ARBA00022808"/>
    </source>
</evidence>
<comment type="similarity">
    <text evidence="2 7">Belongs to the urocanase family.</text>
</comment>
<evidence type="ECO:0000256" key="2">
    <source>
        <dbReference type="ARBA" id="ARBA00007578"/>
    </source>
</evidence>
<evidence type="ECO:0000256" key="6">
    <source>
        <dbReference type="ARBA" id="ARBA00047623"/>
    </source>
</evidence>
<dbReference type="Pfam" id="PF17392">
    <property type="entry name" value="Urocanase_C"/>
    <property type="match status" value="1"/>
</dbReference>
<dbReference type="InterPro" id="IPR023636">
    <property type="entry name" value="Urocanase_CS"/>
</dbReference>
<feature type="domain" description="Urocanase C-terminal" evidence="10">
    <location>
        <begin position="344"/>
        <end position="538"/>
    </location>
</feature>
<dbReference type="UniPathway" id="UPA00379">
    <property type="reaction ID" value="UER00550"/>
</dbReference>
<comment type="function">
    <text evidence="7">Catalyzes the conversion of urocanate to 4-imidazolone-5-propionate.</text>
</comment>
<dbReference type="HAMAP" id="MF_00577">
    <property type="entry name" value="HutU"/>
    <property type="match status" value="1"/>
</dbReference>
<feature type="binding site" evidence="7">
    <location>
        <position position="123"/>
    </location>
    <ligand>
        <name>NAD(+)</name>
        <dbReference type="ChEBI" id="CHEBI:57540"/>
    </ligand>
</feature>
<organism evidence="11 12">
    <name type="scientific">Marine Group III euryarchaeote</name>
    <dbReference type="NCBI Taxonomy" id="2173149"/>
    <lineage>
        <taxon>Archaea</taxon>
        <taxon>Methanobacteriati</taxon>
        <taxon>Thermoplasmatota</taxon>
        <taxon>Thermoplasmata</taxon>
        <taxon>Candidatus Thermoprofundales</taxon>
    </lineage>
</organism>
<dbReference type="Proteomes" id="UP000589132">
    <property type="component" value="Unassembled WGS sequence"/>
</dbReference>
<keyword evidence="4 7" id="KW-0520">NAD</keyword>
<evidence type="ECO:0000256" key="1">
    <source>
        <dbReference type="ARBA" id="ARBA00004794"/>
    </source>
</evidence>
<dbReference type="NCBIfam" id="NF003820">
    <property type="entry name" value="PRK05414.1"/>
    <property type="match status" value="1"/>
</dbReference>
<comment type="catalytic activity">
    <reaction evidence="6 7">
        <text>4-imidazolone-5-propanoate = trans-urocanate + H2O</text>
        <dbReference type="Rhea" id="RHEA:13101"/>
        <dbReference type="ChEBI" id="CHEBI:15377"/>
        <dbReference type="ChEBI" id="CHEBI:17771"/>
        <dbReference type="ChEBI" id="CHEBI:77893"/>
        <dbReference type="EC" id="4.2.1.49"/>
    </reaction>
</comment>
<sequence length="550" mass="60081">METIRAPRGTKISCKGWLQEAALRMLMNNLDPDVAERPEELIVYGGRGKAARNEECYHAIVKSLKALENDETLLIQSGKPVGVFKTHSNAPRVLLANSNLVGNWATWEHFDELEKKGLMMFGQMTAGSWIYIGSQGILQGTYETFAEAARQHFDGNLEGRLVVTGGLGGMGGAQPLAAAMNGGTFLAAEIDPKRIKKRLETGYCDEISDNIDQAIDTAVEWKNSKTGKSIAVVANIVDLLERMIERNIIPDLLTDQTSAHDPLIGYIPQELSLEEAGRLREENPEKYLQKSYRSMAKHVRAMLALKDKGAHTFDYGNNLRARAKEAGVENAFDIPGFVPAYVRPLFCEGKGPFRWVALSGDPKDIAETDKIILELFPEDKGLSRWINMAQERVQFQGLPARICWLGYGERARAGLAFNELVKSGKVKAPIVIGRDHLDSGSVASPNRETEGMKDGTDAVADWPILNALLNTAAGASWVSFHHGGGVGMGYSLHAGMVVVADGTDEAAERLERVLTTDPGTGIMRHVDAGYGKARKVAKERNVKVGIVEGL</sequence>
<dbReference type="InterPro" id="IPR035085">
    <property type="entry name" value="Urocanase_Rossmann-like"/>
</dbReference>
<accession>A0A7J4CY74</accession>
<dbReference type="Pfam" id="PF17391">
    <property type="entry name" value="Urocanase_N"/>
    <property type="match status" value="1"/>
</dbReference>
<dbReference type="EMBL" id="DTTC01000021">
    <property type="protein sequence ID" value="HIA97656.1"/>
    <property type="molecule type" value="Genomic_DNA"/>
</dbReference>
<dbReference type="NCBIfam" id="TIGR01228">
    <property type="entry name" value="hutU"/>
    <property type="match status" value="1"/>
</dbReference>
<keyword evidence="7" id="KW-0963">Cytoplasm</keyword>
<evidence type="ECO:0000313" key="11">
    <source>
        <dbReference type="EMBL" id="HIA97656.1"/>
    </source>
</evidence>
<evidence type="ECO:0000259" key="8">
    <source>
        <dbReference type="Pfam" id="PF01175"/>
    </source>
</evidence>
<dbReference type="InterPro" id="IPR035400">
    <property type="entry name" value="Urocanase_N"/>
</dbReference>
<dbReference type="AlphaFoldDB" id="A0A7J4CY74"/>
<evidence type="ECO:0000259" key="10">
    <source>
        <dbReference type="Pfam" id="PF17392"/>
    </source>
</evidence>
<dbReference type="EC" id="4.2.1.49" evidence="7"/>
<dbReference type="InterPro" id="IPR038364">
    <property type="entry name" value="Urocanase_central_sf"/>
</dbReference>
<dbReference type="PIRSF" id="PIRSF001423">
    <property type="entry name" value="Urocanate_hydrat"/>
    <property type="match status" value="1"/>
</dbReference>
<evidence type="ECO:0000256" key="4">
    <source>
        <dbReference type="ARBA" id="ARBA00023027"/>
    </source>
</evidence>
<dbReference type="Gene3D" id="3.40.1770.10">
    <property type="entry name" value="Urocanase superfamily"/>
    <property type="match status" value="1"/>
</dbReference>
<dbReference type="PANTHER" id="PTHR12216">
    <property type="entry name" value="UROCANATE HYDRATASE"/>
    <property type="match status" value="1"/>
</dbReference>
<evidence type="ECO:0000313" key="12">
    <source>
        <dbReference type="Proteomes" id="UP000589132"/>
    </source>
</evidence>
<dbReference type="SUPFAM" id="SSF111326">
    <property type="entry name" value="Urocanase"/>
    <property type="match status" value="1"/>
</dbReference>
<feature type="active site" evidence="7">
    <location>
        <position position="403"/>
    </location>
</feature>
<dbReference type="InterPro" id="IPR055351">
    <property type="entry name" value="Urocanase"/>
</dbReference>
<feature type="binding site" evidence="7">
    <location>
        <position position="485"/>
    </location>
    <ligand>
        <name>NAD(+)</name>
        <dbReference type="ChEBI" id="CHEBI:57540"/>
    </ligand>
</feature>
<dbReference type="GO" id="GO:0005737">
    <property type="term" value="C:cytoplasm"/>
    <property type="evidence" value="ECO:0007669"/>
    <property type="project" value="UniProtKB-SubCell"/>
</dbReference>
<dbReference type="GO" id="GO:0016153">
    <property type="term" value="F:urocanate hydratase activity"/>
    <property type="evidence" value="ECO:0007669"/>
    <property type="project" value="UniProtKB-UniRule"/>
</dbReference>
<keyword evidence="3 7" id="KW-0369">Histidine metabolism</keyword>
<evidence type="ECO:0000259" key="9">
    <source>
        <dbReference type="Pfam" id="PF17391"/>
    </source>
</evidence>
<feature type="domain" description="Urocanase N-terminal" evidence="9">
    <location>
        <begin position="4"/>
        <end position="130"/>
    </location>
</feature>
<feature type="binding site" evidence="7">
    <location>
        <begin position="256"/>
        <end position="260"/>
    </location>
    <ligand>
        <name>NAD(+)</name>
        <dbReference type="ChEBI" id="CHEBI:57540"/>
    </ligand>
</feature>
<feature type="binding site" evidence="7">
    <location>
        <position position="194"/>
    </location>
    <ligand>
        <name>NAD(+)</name>
        <dbReference type="ChEBI" id="CHEBI:57540"/>
    </ligand>
</feature>
<comment type="cofactor">
    <cofactor evidence="7">
        <name>NAD(+)</name>
        <dbReference type="ChEBI" id="CHEBI:57540"/>
    </cofactor>
    <text evidence="7">Binds 1 NAD(+) per subunit.</text>
</comment>
<feature type="binding site" evidence="7">
    <location>
        <begin position="266"/>
        <end position="267"/>
    </location>
    <ligand>
        <name>NAD(+)</name>
        <dbReference type="ChEBI" id="CHEBI:57540"/>
    </ligand>
</feature>
<comment type="caution">
    <text evidence="11">The sequence shown here is derived from an EMBL/GenBank/DDBJ whole genome shotgun (WGS) entry which is preliminary data.</text>
</comment>
<comment type="subcellular location">
    <subcellularLocation>
        <location evidence="7">Cytoplasm</location>
    </subcellularLocation>
</comment>
<feature type="binding site" evidence="7">
    <location>
        <begin position="169"/>
        <end position="171"/>
    </location>
    <ligand>
        <name>NAD(+)</name>
        <dbReference type="ChEBI" id="CHEBI:57540"/>
    </ligand>
</feature>
<feature type="binding site" evidence="7">
    <location>
        <begin position="45"/>
        <end position="46"/>
    </location>
    <ligand>
        <name>NAD(+)</name>
        <dbReference type="ChEBI" id="CHEBI:57540"/>
    </ligand>
</feature>
<feature type="binding site" evidence="7">
    <location>
        <position position="315"/>
    </location>
    <ligand>
        <name>NAD(+)</name>
        <dbReference type="ChEBI" id="CHEBI:57540"/>
    </ligand>
</feature>